<gene>
    <name evidence="3" type="ORF">WUBG_17986</name>
</gene>
<name>J9DNB4_WUCBA</name>
<comment type="caution">
    <text evidence="3">The sequence shown here is derived from an EMBL/GenBank/DDBJ whole genome shotgun (WGS) entry which is preliminary data.</text>
</comment>
<keyword evidence="1" id="KW-0648">Protein biosynthesis</keyword>
<feature type="domain" description="Glutamyl/glutaminyl-tRNA synthetase class Ib anti-codon binding" evidence="2">
    <location>
        <begin position="1"/>
        <end position="91"/>
    </location>
</feature>
<evidence type="ECO:0000256" key="1">
    <source>
        <dbReference type="ARBA" id="ARBA00022917"/>
    </source>
</evidence>
<evidence type="ECO:0000313" key="4">
    <source>
        <dbReference type="Proteomes" id="UP000004810"/>
    </source>
</evidence>
<evidence type="ECO:0000313" key="3">
    <source>
        <dbReference type="EMBL" id="EJW71108.1"/>
    </source>
</evidence>
<dbReference type="AlphaFoldDB" id="J9DNB4"/>
<dbReference type="SUPFAM" id="SSF50715">
    <property type="entry name" value="Ribosomal protein L25-like"/>
    <property type="match status" value="1"/>
</dbReference>
<feature type="non-terminal residue" evidence="3">
    <location>
        <position position="98"/>
    </location>
</feature>
<accession>J9DNB4</accession>
<evidence type="ECO:0000259" key="2">
    <source>
        <dbReference type="Pfam" id="PF03950"/>
    </source>
</evidence>
<protein>
    <recommendedName>
        <fullName evidence="2">Glutamyl/glutaminyl-tRNA synthetase class Ib anti-codon binding domain-containing protein</fullName>
    </recommendedName>
</protein>
<dbReference type="InterPro" id="IPR020056">
    <property type="entry name" value="Rbsml_bL25/Gln-tRNA_synth_N"/>
</dbReference>
<proteinExistence type="predicted"/>
<dbReference type="GO" id="GO:0004812">
    <property type="term" value="F:aminoacyl-tRNA ligase activity"/>
    <property type="evidence" value="ECO:0007669"/>
    <property type="project" value="InterPro"/>
</dbReference>
<dbReference type="InterPro" id="IPR011035">
    <property type="entry name" value="Ribosomal_bL25/Gln-tRNA_synth"/>
</dbReference>
<dbReference type="GO" id="GO:0005737">
    <property type="term" value="C:cytoplasm"/>
    <property type="evidence" value="ECO:0007669"/>
    <property type="project" value="InterPro"/>
</dbReference>
<organism evidence="3 4">
    <name type="scientific">Wuchereria bancrofti</name>
    <dbReference type="NCBI Taxonomy" id="6293"/>
    <lineage>
        <taxon>Eukaryota</taxon>
        <taxon>Metazoa</taxon>
        <taxon>Ecdysozoa</taxon>
        <taxon>Nematoda</taxon>
        <taxon>Chromadorea</taxon>
        <taxon>Rhabditida</taxon>
        <taxon>Spirurina</taxon>
        <taxon>Spiruromorpha</taxon>
        <taxon>Filarioidea</taxon>
        <taxon>Onchocercidae</taxon>
        <taxon>Wuchereria</taxon>
    </lineage>
</organism>
<reference evidence="4" key="1">
    <citation type="submission" date="2012-08" db="EMBL/GenBank/DDBJ databases">
        <title>The Genome Sequence of Wuchereria bancrofti.</title>
        <authorList>
            <person name="Nutman T.B."/>
            <person name="Fink D.L."/>
            <person name="Russ C."/>
            <person name="Young S."/>
            <person name="Zeng Q."/>
            <person name="Koehrsen M."/>
            <person name="Alvarado L."/>
            <person name="Berlin A."/>
            <person name="Chapman S.B."/>
            <person name="Chen Z."/>
            <person name="Freedman E."/>
            <person name="Gellesch M."/>
            <person name="Goldberg J."/>
            <person name="Griggs A."/>
            <person name="Gujja S."/>
            <person name="Heilman E.R."/>
            <person name="Heiman D."/>
            <person name="Hepburn T."/>
            <person name="Howarth C."/>
            <person name="Jen D."/>
            <person name="Larson L."/>
            <person name="Lewis B."/>
            <person name="Mehta T."/>
            <person name="Park D."/>
            <person name="Pearson M."/>
            <person name="Roberts A."/>
            <person name="Saif S."/>
            <person name="Shea T."/>
            <person name="Shenoy N."/>
            <person name="Sisk P."/>
            <person name="Stolte C."/>
            <person name="Sykes S."/>
            <person name="Walk T."/>
            <person name="White J."/>
            <person name="Yandava C."/>
            <person name="Haas B."/>
            <person name="Henn M.R."/>
            <person name="Nusbaum C."/>
            <person name="Birren B."/>
        </authorList>
    </citation>
    <scope>NUCLEOTIDE SEQUENCE [LARGE SCALE GENOMIC DNA]</scope>
    <source>
        <strain evidence="4">NA</strain>
    </source>
</reference>
<dbReference type="Proteomes" id="UP000004810">
    <property type="component" value="Unassembled WGS sequence"/>
</dbReference>
<sequence>MAVMDPLKVTIENYDELSLPCSLLVPDFPNDQIRNEQQHVIAIDRVVFIERSDYREANFFSFRGQSGEVDDNFLRLTKNKSVGLKYLGIVISLINELR</sequence>
<dbReference type="GO" id="GO:0006418">
    <property type="term" value="P:tRNA aminoacylation for protein translation"/>
    <property type="evidence" value="ECO:0007669"/>
    <property type="project" value="InterPro"/>
</dbReference>
<dbReference type="Gene3D" id="2.40.240.10">
    <property type="entry name" value="Ribosomal Protein L25, Chain P"/>
    <property type="match status" value="1"/>
</dbReference>
<dbReference type="EMBL" id="ADBV01019513">
    <property type="protein sequence ID" value="EJW71108.1"/>
    <property type="molecule type" value="Genomic_DNA"/>
</dbReference>
<dbReference type="InterPro" id="IPR020059">
    <property type="entry name" value="Glu/Gln-tRNA-synth_Ib_codon-bd"/>
</dbReference>
<dbReference type="Pfam" id="PF03950">
    <property type="entry name" value="tRNA-synt_1c_C"/>
    <property type="match status" value="1"/>
</dbReference>
<dbReference type="GO" id="GO:0005524">
    <property type="term" value="F:ATP binding"/>
    <property type="evidence" value="ECO:0007669"/>
    <property type="project" value="InterPro"/>
</dbReference>